<evidence type="ECO:0000256" key="1">
    <source>
        <dbReference type="ARBA" id="ARBA00022801"/>
    </source>
</evidence>
<accession>A0ABW7HJ54</accession>
<evidence type="ECO:0000256" key="2">
    <source>
        <dbReference type="ARBA" id="ARBA00023295"/>
    </source>
</evidence>
<protein>
    <submittedName>
        <fullName evidence="5">Nucleoside hydrolase</fullName>
    </submittedName>
</protein>
<dbReference type="InterPro" id="IPR023186">
    <property type="entry name" value="IUNH"/>
</dbReference>
<keyword evidence="2" id="KW-0326">Glycosidase</keyword>
<keyword evidence="6" id="KW-1185">Reference proteome</keyword>
<dbReference type="EMBL" id="JBIGIC010000015">
    <property type="protein sequence ID" value="MFG6489789.1"/>
    <property type="molecule type" value="Genomic_DNA"/>
</dbReference>
<dbReference type="Pfam" id="PF01156">
    <property type="entry name" value="IU_nuc_hydro"/>
    <property type="match status" value="1"/>
</dbReference>
<evidence type="ECO:0000313" key="6">
    <source>
        <dbReference type="Proteomes" id="UP001606134"/>
    </source>
</evidence>
<keyword evidence="1 5" id="KW-0378">Hydrolase</keyword>
<dbReference type="PANTHER" id="PTHR12304:SF59">
    <property type="entry name" value="INOSINE-URIDINE PREFERRING NUCLEOSIDE HYDROLASE FAMILY PROTEIN"/>
    <property type="match status" value="1"/>
</dbReference>
<gene>
    <name evidence="5" type="ORF">ACG04R_24145</name>
</gene>
<organism evidence="5 6">
    <name type="scientific">Pelomonas candidula</name>
    <dbReference type="NCBI Taxonomy" id="3299025"/>
    <lineage>
        <taxon>Bacteria</taxon>
        <taxon>Pseudomonadati</taxon>
        <taxon>Pseudomonadota</taxon>
        <taxon>Betaproteobacteria</taxon>
        <taxon>Burkholderiales</taxon>
        <taxon>Sphaerotilaceae</taxon>
        <taxon>Roseateles</taxon>
    </lineage>
</organism>
<reference evidence="5 6" key="1">
    <citation type="submission" date="2024-08" db="EMBL/GenBank/DDBJ databases">
        <authorList>
            <person name="Lu H."/>
        </authorList>
    </citation>
    <scope>NUCLEOTIDE SEQUENCE [LARGE SCALE GENOMIC DNA]</scope>
    <source>
        <strain evidence="5 6">BYS78W</strain>
    </source>
</reference>
<feature type="signal peptide" evidence="3">
    <location>
        <begin position="1"/>
        <end position="22"/>
    </location>
</feature>
<dbReference type="PANTHER" id="PTHR12304">
    <property type="entry name" value="INOSINE-URIDINE PREFERRING NUCLEOSIDE HYDROLASE"/>
    <property type="match status" value="1"/>
</dbReference>
<dbReference type="Gene3D" id="3.90.245.10">
    <property type="entry name" value="Ribonucleoside hydrolase-like"/>
    <property type="match status" value="1"/>
</dbReference>
<evidence type="ECO:0000313" key="5">
    <source>
        <dbReference type="EMBL" id="MFG6489789.1"/>
    </source>
</evidence>
<proteinExistence type="predicted"/>
<dbReference type="SUPFAM" id="SSF53590">
    <property type="entry name" value="Nucleoside hydrolase"/>
    <property type="match status" value="1"/>
</dbReference>
<sequence>MNRRLVLAHGAALAAACVPGFAAPLISQRSSARVIVDNDLAGDPDGLFALAHQWLSPTTKTVLVTTTALDAKLAAMAGEPAGRTAAKGRDLALELARIAGLAAPCPVIAGAESFGIGDAQVSPAARAIVAEATRDAPLPLFVTCGGPLTNVAAALRLAPQIAARLTVIWIGGALEAGGEPEYNLATDADAARQVLAHPSLPLWVVPRETYRQLTASVAELGADLRPISPLSRWLYDRYLQLPPFVQLGPTVTLGDSALIHAAVLHREAPPRRVLLGRELPVVDRIDARPLIADLLAKLRFHAAPTQP</sequence>
<dbReference type="Proteomes" id="UP001606134">
    <property type="component" value="Unassembled WGS sequence"/>
</dbReference>
<dbReference type="PROSITE" id="PS51257">
    <property type="entry name" value="PROKAR_LIPOPROTEIN"/>
    <property type="match status" value="1"/>
</dbReference>
<evidence type="ECO:0000259" key="4">
    <source>
        <dbReference type="Pfam" id="PF01156"/>
    </source>
</evidence>
<dbReference type="InterPro" id="IPR036452">
    <property type="entry name" value="Ribo_hydro-like"/>
</dbReference>
<evidence type="ECO:0000256" key="3">
    <source>
        <dbReference type="SAM" id="SignalP"/>
    </source>
</evidence>
<dbReference type="InterPro" id="IPR001910">
    <property type="entry name" value="Inosine/uridine_hydrolase_dom"/>
</dbReference>
<feature type="chain" id="PRO_5045891605" evidence="3">
    <location>
        <begin position="23"/>
        <end position="307"/>
    </location>
</feature>
<keyword evidence="3" id="KW-0732">Signal</keyword>
<dbReference type="GO" id="GO:0016787">
    <property type="term" value="F:hydrolase activity"/>
    <property type="evidence" value="ECO:0007669"/>
    <property type="project" value="UniProtKB-KW"/>
</dbReference>
<dbReference type="RefSeq" id="WP_394416228.1">
    <property type="nucleotide sequence ID" value="NZ_JBIGIC010000015.1"/>
</dbReference>
<feature type="domain" description="Inosine/uridine-preferring nucleoside hydrolase" evidence="4">
    <location>
        <begin position="34"/>
        <end position="214"/>
    </location>
</feature>
<comment type="caution">
    <text evidence="5">The sequence shown here is derived from an EMBL/GenBank/DDBJ whole genome shotgun (WGS) entry which is preliminary data.</text>
</comment>
<name>A0ABW7HJ54_9BURK</name>